<dbReference type="PANTHER" id="PTHR23026">
    <property type="entry name" value="NADPH NITROREDUCTASE"/>
    <property type="match status" value="1"/>
</dbReference>
<dbReference type="RefSeq" id="WP_115611920.1">
    <property type="nucleotide sequence ID" value="NZ_JBHLZC010000002.1"/>
</dbReference>
<dbReference type="Gene3D" id="3.40.109.10">
    <property type="entry name" value="NADH Oxidase"/>
    <property type="match status" value="1"/>
</dbReference>
<dbReference type="GO" id="GO:0046256">
    <property type="term" value="P:2,4,6-trinitrotoluene catabolic process"/>
    <property type="evidence" value="ECO:0007669"/>
    <property type="project" value="TreeGrafter"/>
</dbReference>
<dbReference type="EMBL" id="UFUW01000001">
    <property type="protein sequence ID" value="SUX24096.1"/>
    <property type="molecule type" value="Genomic_DNA"/>
</dbReference>
<reference evidence="9 10" key="1">
    <citation type="submission" date="2018-06" db="EMBL/GenBank/DDBJ databases">
        <authorList>
            <consortium name="Pathogen Informatics"/>
            <person name="Doyle S."/>
        </authorList>
    </citation>
    <scope>NUCLEOTIDE SEQUENCE [LARGE SCALE GENOMIC DNA]</scope>
    <source>
        <strain evidence="9 10">NCTC13294</strain>
    </source>
</reference>
<keyword evidence="10" id="KW-1185">Reference proteome</keyword>
<dbReference type="GO" id="GO:0005829">
    <property type="term" value="C:cytosol"/>
    <property type="evidence" value="ECO:0007669"/>
    <property type="project" value="TreeGrafter"/>
</dbReference>
<dbReference type="InterPro" id="IPR000415">
    <property type="entry name" value="Nitroreductase-like"/>
</dbReference>
<dbReference type="CDD" id="cd02149">
    <property type="entry name" value="NfsB-like"/>
    <property type="match status" value="1"/>
</dbReference>
<keyword evidence="5" id="KW-0521">NADP</keyword>
<dbReference type="InterPro" id="IPR033878">
    <property type="entry name" value="NfsB-like"/>
</dbReference>
<comment type="similarity">
    <text evidence="2">Belongs to the nitroreductase family.</text>
</comment>
<dbReference type="Pfam" id="PF00881">
    <property type="entry name" value="Nitroreductase"/>
    <property type="match status" value="1"/>
</dbReference>
<keyword evidence="3" id="KW-0285">Flavoprotein</keyword>
<keyword evidence="7" id="KW-0520">NAD</keyword>
<dbReference type="SUPFAM" id="SSF55469">
    <property type="entry name" value="FMN-dependent nitroreductase-like"/>
    <property type="match status" value="1"/>
</dbReference>
<dbReference type="GO" id="GO:0046857">
    <property type="term" value="F:oxidoreductase activity, acting on other nitrogenous compounds as donors, with NAD or NADP as acceptor"/>
    <property type="evidence" value="ECO:0007669"/>
    <property type="project" value="TreeGrafter"/>
</dbReference>
<dbReference type="AlphaFoldDB" id="A0A381EAT6"/>
<evidence type="ECO:0000256" key="3">
    <source>
        <dbReference type="ARBA" id="ARBA00022630"/>
    </source>
</evidence>
<proteinExistence type="inferred from homology"/>
<keyword evidence="4" id="KW-0288">FMN</keyword>
<evidence type="ECO:0000313" key="10">
    <source>
        <dbReference type="Proteomes" id="UP000254572"/>
    </source>
</evidence>
<feature type="domain" description="Nitroreductase" evidence="8">
    <location>
        <begin position="14"/>
        <end position="198"/>
    </location>
</feature>
<sequence>MILTPSQTLDIFHRRVSTRYYDPARTISADDFAAILECGRLSPSSVGSEPWRFIVVQNRALRDKLKPAAWGMQATLDDASHVVIILAKKHARYDSAFFDAIVKKRSSNDAEAQRIYQRYRDFQTDDLRIADDERALFDWACKQTYIALANMMTGAAMLGIDSCAIEGMHYDSVNCILSEEGLLDVEDYGVSVAVTFGYRARDIAAKPRRPLAEIVRWAE</sequence>
<evidence type="ECO:0000256" key="7">
    <source>
        <dbReference type="ARBA" id="ARBA00023027"/>
    </source>
</evidence>
<evidence type="ECO:0000256" key="5">
    <source>
        <dbReference type="ARBA" id="ARBA00022857"/>
    </source>
</evidence>
<evidence type="ECO:0000256" key="4">
    <source>
        <dbReference type="ARBA" id="ARBA00022643"/>
    </source>
</evidence>
<evidence type="ECO:0000256" key="2">
    <source>
        <dbReference type="ARBA" id="ARBA00007118"/>
    </source>
</evidence>
<dbReference type="PANTHER" id="PTHR23026:SF125">
    <property type="entry name" value="OXYGEN-INSENSITIVE NAD(P)H NITROREDUCTASE"/>
    <property type="match status" value="1"/>
</dbReference>
<organism evidence="9 10">
    <name type="scientific">Cardiobacterium valvarum</name>
    <dbReference type="NCBI Taxonomy" id="194702"/>
    <lineage>
        <taxon>Bacteria</taxon>
        <taxon>Pseudomonadati</taxon>
        <taxon>Pseudomonadota</taxon>
        <taxon>Gammaproteobacteria</taxon>
        <taxon>Cardiobacteriales</taxon>
        <taxon>Cardiobacteriaceae</taxon>
        <taxon>Cardiobacterium</taxon>
    </lineage>
</organism>
<dbReference type="OrthoDB" id="9809288at2"/>
<dbReference type="EC" id="1.-.-.-" evidence="9"/>
<accession>A0A381EAT6</accession>
<keyword evidence="6 9" id="KW-0560">Oxidoreductase</keyword>
<comment type="cofactor">
    <cofactor evidence="1">
        <name>FMN</name>
        <dbReference type="ChEBI" id="CHEBI:58210"/>
    </cofactor>
</comment>
<protein>
    <submittedName>
        <fullName evidence="9">NAD(P)H nitroreductase</fullName>
        <ecNumber evidence="9">1.-.-.-</ecNumber>
    </submittedName>
</protein>
<evidence type="ECO:0000256" key="6">
    <source>
        <dbReference type="ARBA" id="ARBA00023002"/>
    </source>
</evidence>
<dbReference type="Proteomes" id="UP000254572">
    <property type="component" value="Unassembled WGS sequence"/>
</dbReference>
<dbReference type="InterPro" id="IPR029479">
    <property type="entry name" value="Nitroreductase"/>
</dbReference>
<name>A0A381EAT6_9GAMM</name>
<evidence type="ECO:0000313" key="9">
    <source>
        <dbReference type="EMBL" id="SUX24096.1"/>
    </source>
</evidence>
<dbReference type="InterPro" id="IPR050627">
    <property type="entry name" value="Nitroreductase/BluB"/>
</dbReference>
<gene>
    <name evidence="9" type="ORF">NCTC13294_01692</name>
</gene>
<evidence type="ECO:0000259" key="8">
    <source>
        <dbReference type="Pfam" id="PF00881"/>
    </source>
</evidence>
<evidence type="ECO:0000256" key="1">
    <source>
        <dbReference type="ARBA" id="ARBA00001917"/>
    </source>
</evidence>